<name>A0A0V1K754_TRIPS</name>
<accession>A0A0V1K754</accession>
<comment type="caution">
    <text evidence="2">The sequence shown here is derived from an EMBL/GenBank/DDBJ whole genome shotgun (WGS) entry which is preliminary data.</text>
</comment>
<protein>
    <submittedName>
        <fullName evidence="2">Uncharacterized protein</fullName>
    </submittedName>
</protein>
<dbReference type="Proteomes" id="UP000054632">
    <property type="component" value="Unassembled WGS sequence"/>
</dbReference>
<evidence type="ECO:0000313" key="4">
    <source>
        <dbReference type="Proteomes" id="UP000054826"/>
    </source>
</evidence>
<organism evidence="2 4">
    <name type="scientific">Trichinella pseudospiralis</name>
    <name type="common">Parasitic roundworm</name>
    <dbReference type="NCBI Taxonomy" id="6337"/>
    <lineage>
        <taxon>Eukaryota</taxon>
        <taxon>Metazoa</taxon>
        <taxon>Ecdysozoa</taxon>
        <taxon>Nematoda</taxon>
        <taxon>Enoplea</taxon>
        <taxon>Dorylaimia</taxon>
        <taxon>Trichinellida</taxon>
        <taxon>Trichinellidae</taxon>
        <taxon>Trichinella</taxon>
    </lineage>
</organism>
<dbReference type="Proteomes" id="UP000054826">
    <property type="component" value="Unassembled WGS sequence"/>
</dbReference>
<dbReference type="EMBL" id="JYDV01000011">
    <property type="protein sequence ID" value="KRZ43060.1"/>
    <property type="molecule type" value="Genomic_DNA"/>
</dbReference>
<evidence type="ECO:0000313" key="1">
    <source>
        <dbReference type="EMBL" id="KRY79840.1"/>
    </source>
</evidence>
<dbReference type="EMBL" id="JYDR01000001">
    <property type="protein sequence ID" value="KRY79840.1"/>
    <property type="molecule type" value="Genomic_DNA"/>
</dbReference>
<evidence type="ECO:0000313" key="3">
    <source>
        <dbReference type="Proteomes" id="UP000054632"/>
    </source>
</evidence>
<evidence type="ECO:0000313" key="2">
    <source>
        <dbReference type="EMBL" id="KRZ43060.1"/>
    </source>
</evidence>
<gene>
    <name evidence="1" type="ORF">T4A_2746</name>
    <name evidence="2" type="ORF">T4C_11265</name>
</gene>
<reference evidence="3 4" key="1">
    <citation type="submission" date="2015-01" db="EMBL/GenBank/DDBJ databases">
        <title>Evolution of Trichinella species and genotypes.</title>
        <authorList>
            <person name="Korhonen P.K."/>
            <person name="Edoardo P."/>
            <person name="Giuseppe L.R."/>
            <person name="Gasser R.B."/>
        </authorList>
    </citation>
    <scope>NUCLEOTIDE SEQUENCE [LARGE SCALE GENOMIC DNA]</scope>
    <source>
        <strain evidence="1">ISS13</strain>
        <strain evidence="2">ISS176</strain>
    </source>
</reference>
<proteinExistence type="predicted"/>
<sequence>MTPYSVSNINNVQLVLYSNAADDNELKIAEAEYESNAWREEDAEHLPDWLVCKVFKDHCETMSWIGWPHNWDVSQAISPIQFIINNLW</sequence>
<dbReference type="AlphaFoldDB" id="A0A0V1K754"/>